<feature type="region of interest" description="Disordered" evidence="1">
    <location>
        <begin position="1"/>
        <end position="51"/>
    </location>
</feature>
<evidence type="ECO:0000313" key="2">
    <source>
        <dbReference type="EMBL" id="MBP2257457.1"/>
    </source>
</evidence>
<organism evidence="2 3">
    <name type="scientific">Virgibacillus alimentarius</name>
    <dbReference type="NCBI Taxonomy" id="698769"/>
    <lineage>
        <taxon>Bacteria</taxon>
        <taxon>Bacillati</taxon>
        <taxon>Bacillota</taxon>
        <taxon>Bacilli</taxon>
        <taxon>Bacillales</taxon>
        <taxon>Bacillaceae</taxon>
        <taxon>Virgibacillus</taxon>
    </lineage>
</organism>
<feature type="compositionally biased region" description="Basic residues" evidence="1">
    <location>
        <begin position="13"/>
        <end position="28"/>
    </location>
</feature>
<comment type="caution">
    <text evidence="2">The sequence shown here is derived from an EMBL/GenBank/DDBJ whole genome shotgun (WGS) entry which is preliminary data.</text>
</comment>
<reference evidence="2 3" key="1">
    <citation type="submission" date="2021-03" db="EMBL/GenBank/DDBJ databases">
        <title>Genomic Encyclopedia of Type Strains, Phase IV (KMG-IV): sequencing the most valuable type-strain genomes for metagenomic binning, comparative biology and taxonomic classification.</title>
        <authorList>
            <person name="Goeker M."/>
        </authorList>
    </citation>
    <scope>NUCLEOTIDE SEQUENCE [LARGE SCALE GENOMIC DNA]</scope>
    <source>
        <strain evidence="2 3">DSM 25790</strain>
    </source>
</reference>
<sequence length="51" mass="5600">MCRIIADKDKTGIRRRPTGGTNHRRSRGARGCINRSAWISTGKGMKSTGAR</sequence>
<protein>
    <submittedName>
        <fullName evidence="2">Uncharacterized protein</fullName>
    </submittedName>
</protein>
<keyword evidence="3" id="KW-1185">Reference proteome</keyword>
<dbReference type="RefSeq" id="WP_226370982.1">
    <property type="nucleotide sequence ID" value="NZ_JAGIKX010000008.1"/>
</dbReference>
<evidence type="ECO:0000256" key="1">
    <source>
        <dbReference type="SAM" id="MobiDB-lite"/>
    </source>
</evidence>
<gene>
    <name evidence="2" type="ORF">J2Z81_001405</name>
</gene>
<accession>A0ABS4S7I4</accession>
<dbReference type="EMBL" id="JAGIKX010000008">
    <property type="protein sequence ID" value="MBP2257457.1"/>
    <property type="molecule type" value="Genomic_DNA"/>
</dbReference>
<evidence type="ECO:0000313" key="3">
    <source>
        <dbReference type="Proteomes" id="UP001519294"/>
    </source>
</evidence>
<proteinExistence type="predicted"/>
<dbReference type="Proteomes" id="UP001519294">
    <property type="component" value="Unassembled WGS sequence"/>
</dbReference>
<feature type="compositionally biased region" description="Basic and acidic residues" evidence="1">
    <location>
        <begin position="1"/>
        <end position="12"/>
    </location>
</feature>
<name>A0ABS4S7I4_9BACI</name>